<dbReference type="Gene3D" id="3.90.1200.10">
    <property type="match status" value="1"/>
</dbReference>
<protein>
    <submittedName>
        <fullName evidence="3">Aminoglycoside phosphotransferase</fullName>
    </submittedName>
</protein>
<keyword evidence="3" id="KW-0808">Transferase</keyword>
<dbReference type="Pfam" id="PF01636">
    <property type="entry name" value="APH"/>
    <property type="match status" value="1"/>
</dbReference>
<accession>A0A0J7XYD0</accession>
<dbReference type="OrthoDB" id="241498at2"/>
<comment type="caution">
    <text evidence="3">The sequence shown here is derived from an EMBL/GenBank/DDBJ whole genome shotgun (WGS) entry which is preliminary data.</text>
</comment>
<comment type="similarity">
    <text evidence="1">Belongs to the pseudomonas-type ThrB family.</text>
</comment>
<dbReference type="PATRIC" id="fig|1114963.3.peg.2152"/>
<evidence type="ECO:0000259" key="2">
    <source>
        <dbReference type="PROSITE" id="PS50011"/>
    </source>
</evidence>
<dbReference type="PROSITE" id="PS50011">
    <property type="entry name" value="PROTEIN_KINASE_DOM"/>
    <property type="match status" value="1"/>
</dbReference>
<feature type="domain" description="Protein kinase" evidence="2">
    <location>
        <begin position="39"/>
        <end position="338"/>
    </location>
</feature>
<dbReference type="PANTHER" id="PTHR21064:SF6">
    <property type="entry name" value="AMINOGLYCOSIDE PHOSPHOTRANSFERASE DOMAIN-CONTAINING PROTEIN"/>
    <property type="match status" value="1"/>
</dbReference>
<dbReference type="GO" id="GO:0004672">
    <property type="term" value="F:protein kinase activity"/>
    <property type="evidence" value="ECO:0007669"/>
    <property type="project" value="InterPro"/>
</dbReference>
<name>A0A0J7XYD0_9SPHN</name>
<sequence>MNCVTSLTASEIPVAEVSHSVLHPEFIAAEVARRYPIRGELTCFLLYRGMNDVYLVQDEETKYALRVWRKTYRDVDDVAYELDFLDYLRQQGFPASVGVPQHDGKLYFKVASPEGERAIALYDWAPGVKFGDRLSEETAFRIGAAMARMHLLGDSWAGKDHQFSTETAKDYNICMPALIDFVYDRPDDLRDYPVIAANLDKRLDELAASGKVPLGVCHRDFHPSNVHVAEDGGITLLDFDAAGEDFLMQDVQNFVWGNLFYGFDPKIGEAFEDGYQSVRPFTKEETENTELFLMAKALRLIAGMAHSSTAVGRGTLRFRNLDWLGDYVKTRARACGLL</sequence>
<dbReference type="GO" id="GO:0005524">
    <property type="term" value="F:ATP binding"/>
    <property type="evidence" value="ECO:0007669"/>
    <property type="project" value="InterPro"/>
</dbReference>
<dbReference type="AlphaFoldDB" id="A0A0J7XYD0"/>
<keyword evidence="4" id="KW-1185">Reference proteome</keyword>
<dbReference type="InterPro" id="IPR000719">
    <property type="entry name" value="Prot_kinase_dom"/>
</dbReference>
<dbReference type="GO" id="GO:0004413">
    <property type="term" value="F:homoserine kinase activity"/>
    <property type="evidence" value="ECO:0007669"/>
    <property type="project" value="TreeGrafter"/>
</dbReference>
<dbReference type="InterPro" id="IPR050249">
    <property type="entry name" value="Pseudomonas-type_ThrB"/>
</dbReference>
<evidence type="ECO:0000313" key="3">
    <source>
        <dbReference type="EMBL" id="KMS56534.1"/>
    </source>
</evidence>
<gene>
    <name evidence="3" type="ORF">V474_16590</name>
</gene>
<dbReference type="Proteomes" id="UP000052268">
    <property type="component" value="Unassembled WGS sequence"/>
</dbReference>
<dbReference type="InterPro" id="IPR002575">
    <property type="entry name" value="Aminoglycoside_PTrfase"/>
</dbReference>
<evidence type="ECO:0000313" key="4">
    <source>
        <dbReference type="Proteomes" id="UP000052268"/>
    </source>
</evidence>
<reference evidence="3 4" key="1">
    <citation type="journal article" date="2015" name="G3 (Bethesda)">
        <title>Insights into Ongoing Evolution of the Hexachlorocyclohexane Catabolic Pathway from Comparative Genomics of Ten Sphingomonadaceae Strains.</title>
        <authorList>
            <person name="Pearce S.L."/>
            <person name="Oakeshott J.G."/>
            <person name="Pandey G."/>
        </authorList>
    </citation>
    <scope>NUCLEOTIDE SEQUENCE [LARGE SCALE GENOMIC DNA]</scope>
    <source>
        <strain evidence="3 4">LL02</strain>
    </source>
</reference>
<dbReference type="SUPFAM" id="SSF56112">
    <property type="entry name" value="Protein kinase-like (PK-like)"/>
    <property type="match status" value="1"/>
</dbReference>
<dbReference type="Gene3D" id="3.30.200.20">
    <property type="entry name" value="Phosphorylase Kinase, domain 1"/>
    <property type="match status" value="1"/>
</dbReference>
<dbReference type="RefSeq" id="WP_059151384.1">
    <property type="nucleotide sequence ID" value="NZ_KQ130453.1"/>
</dbReference>
<dbReference type="PANTHER" id="PTHR21064">
    <property type="entry name" value="AMINOGLYCOSIDE PHOSPHOTRANSFERASE DOMAIN-CONTAINING PROTEIN-RELATED"/>
    <property type="match status" value="1"/>
</dbReference>
<dbReference type="InterPro" id="IPR011009">
    <property type="entry name" value="Kinase-like_dom_sf"/>
</dbReference>
<evidence type="ECO:0000256" key="1">
    <source>
        <dbReference type="ARBA" id="ARBA00038240"/>
    </source>
</evidence>
<organism evidence="3 4">
    <name type="scientific">Novosphingobium barchaimii LL02</name>
    <dbReference type="NCBI Taxonomy" id="1114963"/>
    <lineage>
        <taxon>Bacteria</taxon>
        <taxon>Pseudomonadati</taxon>
        <taxon>Pseudomonadota</taxon>
        <taxon>Alphaproteobacteria</taxon>
        <taxon>Sphingomonadales</taxon>
        <taxon>Sphingomonadaceae</taxon>
        <taxon>Novosphingobium</taxon>
    </lineage>
</organism>
<dbReference type="EMBL" id="JACU01000004">
    <property type="protein sequence ID" value="KMS56534.1"/>
    <property type="molecule type" value="Genomic_DNA"/>
</dbReference>
<proteinExistence type="inferred from homology"/>
<dbReference type="GO" id="GO:0009088">
    <property type="term" value="P:threonine biosynthetic process"/>
    <property type="evidence" value="ECO:0007669"/>
    <property type="project" value="TreeGrafter"/>
</dbReference>